<feature type="binding site" evidence="30">
    <location>
        <position position="481"/>
    </location>
    <ligand>
        <name>Zn(2+)</name>
        <dbReference type="ChEBI" id="CHEBI:29105"/>
        <label>2</label>
    </ligand>
</feature>
<dbReference type="InterPro" id="IPR011650">
    <property type="entry name" value="Peptidase_M20_dimer"/>
</dbReference>
<evidence type="ECO:0000256" key="5">
    <source>
        <dbReference type="ARBA" id="ARBA00022801"/>
    </source>
</evidence>
<dbReference type="GO" id="GO:0006520">
    <property type="term" value="P:amino acid metabolic process"/>
    <property type="evidence" value="ECO:0007669"/>
    <property type="project" value="UniProtKB-ARBA"/>
</dbReference>
<organism evidence="32 33">
    <name type="scientific">Tetraodon nigroviridis</name>
    <name type="common">Spotted green pufferfish</name>
    <name type="synonym">Chelonodon nigroviridis</name>
    <dbReference type="NCBI Taxonomy" id="99883"/>
    <lineage>
        <taxon>Eukaryota</taxon>
        <taxon>Metazoa</taxon>
        <taxon>Chordata</taxon>
        <taxon>Craniata</taxon>
        <taxon>Vertebrata</taxon>
        <taxon>Euteleostomi</taxon>
        <taxon>Actinopterygii</taxon>
        <taxon>Neopterygii</taxon>
        <taxon>Teleostei</taxon>
        <taxon>Neoteleostei</taxon>
        <taxon>Acanthomorphata</taxon>
        <taxon>Eupercaria</taxon>
        <taxon>Tetraodontiformes</taxon>
        <taxon>Tetradontoidea</taxon>
        <taxon>Tetraodontidae</taxon>
        <taxon>Tetraodon</taxon>
    </lineage>
</organism>
<evidence type="ECO:0000256" key="8">
    <source>
        <dbReference type="ARBA" id="ARBA00034698"/>
    </source>
</evidence>
<dbReference type="PANTHER" id="PTHR45962">
    <property type="entry name" value="N-FATTY-ACYL-AMINO ACID SYNTHASE/HYDROLASE PM20D1"/>
    <property type="match status" value="1"/>
</dbReference>
<evidence type="ECO:0000256" key="1">
    <source>
        <dbReference type="ARBA" id="ARBA00004872"/>
    </source>
</evidence>
<dbReference type="InterPro" id="IPR047177">
    <property type="entry name" value="Pept_M20A"/>
</dbReference>
<evidence type="ECO:0000256" key="22">
    <source>
        <dbReference type="ARBA" id="ARBA00048822"/>
    </source>
</evidence>
<evidence type="ECO:0000256" key="24">
    <source>
        <dbReference type="ARBA" id="ARBA00048840"/>
    </source>
</evidence>
<keyword evidence="33" id="KW-1185">Reference proteome</keyword>
<dbReference type="InterPro" id="IPR002933">
    <property type="entry name" value="Peptidase_M20"/>
</dbReference>
<dbReference type="GO" id="GO:0005576">
    <property type="term" value="C:extracellular region"/>
    <property type="evidence" value="ECO:0007669"/>
    <property type="project" value="UniProtKB-ARBA"/>
</dbReference>
<comment type="catalytic activity">
    <reaction evidence="13">
        <text>N-(9Z-octadecenoyl)-L-tyrosine + H2O = L-tyrosine + (9Z)-octadecenoate</text>
        <dbReference type="Rhea" id="RHEA:64184"/>
        <dbReference type="ChEBI" id="CHEBI:15377"/>
        <dbReference type="ChEBI" id="CHEBI:30823"/>
        <dbReference type="ChEBI" id="CHEBI:58315"/>
        <dbReference type="ChEBI" id="CHEBI:149734"/>
    </reaction>
    <physiologicalReaction direction="left-to-right" evidence="13">
        <dbReference type="Rhea" id="RHEA:64185"/>
    </physiologicalReaction>
</comment>
<dbReference type="GeneTree" id="ENSGT00940000156659"/>
<evidence type="ECO:0000259" key="31">
    <source>
        <dbReference type="Pfam" id="PF07687"/>
    </source>
</evidence>
<comment type="similarity">
    <text evidence="2">Belongs to the peptidase M20A family.</text>
</comment>
<dbReference type="GO" id="GO:0016829">
    <property type="term" value="F:lyase activity"/>
    <property type="evidence" value="ECO:0007669"/>
    <property type="project" value="UniProtKB-KW"/>
</dbReference>
<evidence type="ECO:0000256" key="17">
    <source>
        <dbReference type="ARBA" id="ARBA00048380"/>
    </source>
</evidence>
<dbReference type="GO" id="GO:0006629">
    <property type="term" value="P:lipid metabolic process"/>
    <property type="evidence" value="ECO:0007669"/>
    <property type="project" value="UniProtKB-ARBA"/>
</dbReference>
<dbReference type="SUPFAM" id="SSF55031">
    <property type="entry name" value="Bacterial exopeptidase dimerisation domain"/>
    <property type="match status" value="1"/>
</dbReference>
<dbReference type="InParanoid" id="H3D4T2"/>
<evidence type="ECO:0000256" key="23">
    <source>
        <dbReference type="ARBA" id="ARBA00048827"/>
    </source>
</evidence>
<dbReference type="GO" id="GO:0043605">
    <property type="term" value="P:amide catabolic process"/>
    <property type="evidence" value="ECO:0007669"/>
    <property type="project" value="UniProtKB-ARBA"/>
</dbReference>
<evidence type="ECO:0000256" key="19">
    <source>
        <dbReference type="ARBA" id="ARBA00048579"/>
    </source>
</evidence>
<feature type="binding site" evidence="30">
    <location>
        <position position="210"/>
    </location>
    <ligand>
        <name>Zn(2+)</name>
        <dbReference type="ChEBI" id="CHEBI:29105"/>
        <label>2</label>
    </ligand>
</feature>
<comment type="catalytic activity">
    <reaction evidence="11">
        <text>N-(4Z,7Z,10Z,13Z,16Z,19Z-docosahexaenoyl)-L-phenylalanine + H2O = (4Z,7Z,10Z,13Z,16Z,19Z)-docosahexaenoate + L-phenylalanine</text>
        <dbReference type="Rhea" id="RHEA:64132"/>
        <dbReference type="ChEBI" id="CHEBI:15377"/>
        <dbReference type="ChEBI" id="CHEBI:58095"/>
        <dbReference type="ChEBI" id="CHEBI:77016"/>
        <dbReference type="ChEBI" id="CHEBI:149701"/>
    </reaction>
    <physiologicalReaction direction="left-to-right" evidence="11">
        <dbReference type="Rhea" id="RHEA:64133"/>
    </physiologicalReaction>
</comment>
<dbReference type="OMA" id="DWTHHPF"/>
<name>H3D4T2_TETNG</name>
<evidence type="ECO:0000256" key="29">
    <source>
        <dbReference type="PIRSR" id="PIRSR036696-1"/>
    </source>
</evidence>
<accession>H3D4T2</accession>
<dbReference type="CDD" id="cd05674">
    <property type="entry name" value="M20_yscS"/>
    <property type="match status" value="1"/>
</dbReference>
<evidence type="ECO:0000256" key="21">
    <source>
        <dbReference type="ARBA" id="ARBA00048729"/>
    </source>
</evidence>
<evidence type="ECO:0000256" key="28">
    <source>
        <dbReference type="ARBA" id="ARBA00060529"/>
    </source>
</evidence>
<comment type="catalytic activity">
    <reaction evidence="14">
        <text>(5Z,8Z,11Z,14Z)-eicosatetraenoate + L-phenylalanine = N-(5Z,8Z,11Z,14Z-eicosatetraenoyl)-L-phenylalanine + H2O</text>
        <dbReference type="Rhea" id="RHEA:51312"/>
        <dbReference type="ChEBI" id="CHEBI:15377"/>
        <dbReference type="ChEBI" id="CHEBI:32395"/>
        <dbReference type="ChEBI" id="CHEBI:58095"/>
        <dbReference type="ChEBI" id="CHEBI:134022"/>
    </reaction>
    <physiologicalReaction direction="left-to-right" evidence="14">
        <dbReference type="Rhea" id="RHEA:51313"/>
    </physiologicalReaction>
    <physiologicalReaction direction="right-to-left" evidence="14">
        <dbReference type="Rhea" id="RHEA:51314"/>
    </physiologicalReaction>
</comment>
<dbReference type="Gene3D" id="3.30.70.360">
    <property type="match status" value="1"/>
</dbReference>
<reference evidence="32" key="2">
    <citation type="submission" date="2025-08" db="UniProtKB">
        <authorList>
            <consortium name="Ensembl"/>
        </authorList>
    </citation>
    <scope>IDENTIFICATION</scope>
</reference>
<evidence type="ECO:0000256" key="18">
    <source>
        <dbReference type="ARBA" id="ARBA00048402"/>
    </source>
</evidence>
<dbReference type="HOGENOM" id="CLU_021802_11_1_1"/>
<evidence type="ECO:0000256" key="2">
    <source>
        <dbReference type="ARBA" id="ARBA00006247"/>
    </source>
</evidence>
<evidence type="ECO:0000256" key="15">
    <source>
        <dbReference type="ARBA" id="ARBA00047879"/>
    </source>
</evidence>
<comment type="catalytic activity">
    <reaction evidence="20">
        <text>N-(9Z-octadecenoyl)-L-serine + H2O = L-serine + (9Z)-octadecenoate</text>
        <dbReference type="Rhea" id="RHEA:51352"/>
        <dbReference type="ChEBI" id="CHEBI:15377"/>
        <dbReference type="ChEBI" id="CHEBI:30823"/>
        <dbReference type="ChEBI" id="CHEBI:33384"/>
        <dbReference type="ChEBI" id="CHEBI:134031"/>
    </reaction>
    <physiologicalReaction direction="left-to-right" evidence="20">
        <dbReference type="Rhea" id="RHEA:51353"/>
    </physiologicalReaction>
</comment>
<comment type="pathway">
    <text evidence="1">Lipid metabolism; fatty acid metabolism.</text>
</comment>
<dbReference type="PIRSF" id="PIRSF036696">
    <property type="entry name" value="ACY-1"/>
    <property type="match status" value="1"/>
</dbReference>
<evidence type="ECO:0000256" key="3">
    <source>
        <dbReference type="ARBA" id="ARBA00022670"/>
    </source>
</evidence>
<evidence type="ECO:0000256" key="27">
    <source>
        <dbReference type="ARBA" id="ARBA00049457"/>
    </source>
</evidence>
<dbReference type="STRING" id="99883.ENSTNIP00000015521"/>
<evidence type="ECO:0000313" key="32">
    <source>
        <dbReference type="Ensembl" id="ENSTNIP00000015521.1"/>
    </source>
</evidence>
<reference evidence="32" key="3">
    <citation type="submission" date="2025-09" db="UniProtKB">
        <authorList>
            <consortium name="Ensembl"/>
        </authorList>
    </citation>
    <scope>IDENTIFICATION</scope>
</reference>
<evidence type="ECO:0000256" key="13">
    <source>
        <dbReference type="ARBA" id="ARBA00047866"/>
    </source>
</evidence>
<dbReference type="GO" id="GO:1990845">
    <property type="term" value="P:adaptive thermogenesis"/>
    <property type="evidence" value="ECO:0007669"/>
    <property type="project" value="UniProtKB-ARBA"/>
</dbReference>
<comment type="catalytic activity">
    <reaction evidence="22">
        <text>N-(9Z-octadecenoyl)-L-tryptophan + H2O = L-tryptophan + (9Z)-octadecenoate</text>
        <dbReference type="Rhea" id="RHEA:64176"/>
        <dbReference type="ChEBI" id="CHEBI:15377"/>
        <dbReference type="ChEBI" id="CHEBI:30823"/>
        <dbReference type="ChEBI" id="CHEBI:57912"/>
        <dbReference type="ChEBI" id="CHEBI:149733"/>
    </reaction>
    <physiologicalReaction direction="left-to-right" evidence="22">
        <dbReference type="Rhea" id="RHEA:64177"/>
    </physiologicalReaction>
</comment>
<comment type="catalytic activity">
    <reaction evidence="23">
        <text>N-(9Z-octadecenoyl)-L-leucine + H2O = L-leucine + (9Z)-octadecenoate</text>
        <dbReference type="Rhea" id="RHEA:51360"/>
        <dbReference type="ChEBI" id="CHEBI:15377"/>
        <dbReference type="ChEBI" id="CHEBI:30823"/>
        <dbReference type="ChEBI" id="CHEBI:57427"/>
        <dbReference type="ChEBI" id="CHEBI:134035"/>
    </reaction>
    <physiologicalReaction direction="left-to-right" evidence="23">
        <dbReference type="Rhea" id="RHEA:51361"/>
    </physiologicalReaction>
    <physiologicalReaction direction="right-to-left" evidence="23">
        <dbReference type="Rhea" id="RHEA:51362"/>
    </physiologicalReaction>
</comment>
<dbReference type="Proteomes" id="UP000007303">
    <property type="component" value="Unassembled WGS sequence"/>
</dbReference>
<dbReference type="GO" id="GO:0046872">
    <property type="term" value="F:metal ion binding"/>
    <property type="evidence" value="ECO:0007669"/>
    <property type="project" value="UniProtKB-KW"/>
</dbReference>
<evidence type="ECO:0000256" key="9">
    <source>
        <dbReference type="ARBA" id="ARBA00046147"/>
    </source>
</evidence>
<evidence type="ECO:0000256" key="20">
    <source>
        <dbReference type="ARBA" id="ARBA00048597"/>
    </source>
</evidence>
<dbReference type="Pfam" id="PF01546">
    <property type="entry name" value="Peptidase_M20"/>
    <property type="match status" value="1"/>
</dbReference>
<keyword evidence="4 30" id="KW-0479">Metal-binding</keyword>
<evidence type="ECO:0000256" key="7">
    <source>
        <dbReference type="ARBA" id="ARBA00023239"/>
    </source>
</evidence>
<comment type="pathway">
    <text evidence="8">Amino-acid metabolism.</text>
</comment>
<evidence type="ECO:0000313" key="33">
    <source>
        <dbReference type="Proteomes" id="UP000007303"/>
    </source>
</evidence>
<feature type="binding site" evidence="30">
    <location>
        <position position="237"/>
    </location>
    <ligand>
        <name>Zn(2+)</name>
        <dbReference type="ChEBI" id="CHEBI:29105"/>
        <label>1</label>
    </ligand>
</feature>
<dbReference type="InterPro" id="IPR036264">
    <property type="entry name" value="Bact_exopeptidase_dim_dom"/>
</dbReference>
<dbReference type="Gene3D" id="3.40.630.10">
    <property type="entry name" value="Zn peptidases"/>
    <property type="match status" value="1"/>
</dbReference>
<comment type="catalytic activity">
    <reaction evidence="21">
        <text>N-(9Z-octadecenoyl)-L-glutamine + H2O = L-glutamine + (9Z)-octadecenoate</text>
        <dbReference type="Rhea" id="RHEA:51356"/>
        <dbReference type="ChEBI" id="CHEBI:15377"/>
        <dbReference type="ChEBI" id="CHEBI:30823"/>
        <dbReference type="ChEBI" id="CHEBI:58359"/>
        <dbReference type="ChEBI" id="CHEBI:134033"/>
    </reaction>
    <physiologicalReaction direction="left-to-right" evidence="21">
        <dbReference type="Rhea" id="RHEA:51357"/>
    </physiologicalReaction>
</comment>
<comment type="pathway">
    <text evidence="28">Energy metabolism; electron transfer.</text>
</comment>
<dbReference type="GO" id="GO:0004046">
    <property type="term" value="F:aminoacylase activity"/>
    <property type="evidence" value="ECO:0007669"/>
    <property type="project" value="UniProtKB-EC"/>
</dbReference>
<dbReference type="FunFam" id="3.40.630.10:FF:000027">
    <property type="entry name" value="N-fatty-acyl-amino acid synthase/hydrolase PM20D1"/>
    <property type="match status" value="1"/>
</dbReference>
<dbReference type="FunCoup" id="H3D4T2">
    <property type="interactions" value="32"/>
</dbReference>
<dbReference type="FunFam" id="1.10.150.900:FF:000003">
    <property type="entry name" value="N-fatty-acyl-amino acid synthase/hydrolase PM20D1"/>
    <property type="match status" value="1"/>
</dbReference>
<evidence type="ECO:0000256" key="11">
    <source>
        <dbReference type="ARBA" id="ARBA00047567"/>
    </source>
</evidence>
<sequence length="520" mass="57359">MTEPRAKFRIFRFLKLIVLSLVFVTVLLLAAASLRTLSLDVNVGLQLADWEKTNNVSLVIDQNRREELLANFKEAIRIPTVSFSNTDINTTALKQFDRLLRKAFPTVFSSSSVHHQLVADYSHLFWLPGSQPDLVPYLLLAHIDVVPASQSDGWDAPPFSAEEIGGFIYGRGTIDDKSPVMGILQALEYLLIKGYAPRRGFYIGLGHDEEVGGLQGARSIMQLLKQRSVQLSFVLDEGLAVLDGVVPGLEGPAALIGVSEKGQATVKLSVSTAPGHSSMPPRETSIGILAAAIKRLEENPMPRLFGQGPEGETFQHLAHKFSLPKKFLMSNLWLFSSLLGRILERKADTNALVRTTTAVTMFNAGVKVNVIPSAAEAYVNLRIHSAQSLQEVLHLVQSTVGDRVSIELVSGFDPLPVSSSSDASFGFQIIKKTILDLFPTVTVAPGICVGNTDSRHFKDLTGGIYRFAPLWFRPGDAQRFHGVNERIFKNYEELIQFYFSLIQNCDTRQLPEPHSAVHEL</sequence>
<keyword evidence="3" id="KW-0645">Protease</keyword>
<comment type="function">
    <text evidence="9">Secreted enzyme that regulates the endogenous N-fatty acyl amino acid (NAAs) tissue and circulating levels by functioning as a bidirectional NAA synthase/hydrolase. It condenses free fatty acids and free amino acids to generate NAAs and bidirectionally catalyzes the reverse hydrolysis reaction. Some of these NAAs stimulate oxidative metabolism via mitochondrial uncoupling, increasing energy expenditure in a UPC1-independent manner. Thereby, this secreted protein may indirectly regulate whole body energy expenditure. PM20D1 circulates in tight association with both low- and high-density (LDL and HDL,respectively) lipoprotein particles.</text>
</comment>
<evidence type="ECO:0000256" key="30">
    <source>
        <dbReference type="PIRSR" id="PIRSR036696-2"/>
    </source>
</evidence>
<evidence type="ECO:0000256" key="16">
    <source>
        <dbReference type="ARBA" id="ARBA00048145"/>
    </source>
</evidence>
<reference evidence="33" key="1">
    <citation type="journal article" date="2004" name="Nature">
        <title>Genome duplication in the teleost fish Tetraodon nigroviridis reveals the early vertebrate proto-karyotype.</title>
        <authorList>
            <person name="Jaillon O."/>
            <person name="Aury J.-M."/>
            <person name="Brunet F."/>
            <person name="Petit J.-L."/>
            <person name="Stange-Thomann N."/>
            <person name="Mauceli E."/>
            <person name="Bouneau L."/>
            <person name="Fischer C."/>
            <person name="Ozouf-Costaz C."/>
            <person name="Bernot A."/>
            <person name="Nicaud S."/>
            <person name="Jaffe D."/>
            <person name="Fisher S."/>
            <person name="Lutfalla G."/>
            <person name="Dossat C."/>
            <person name="Segurens B."/>
            <person name="Dasilva C."/>
            <person name="Salanoubat M."/>
            <person name="Levy M."/>
            <person name="Boudet N."/>
            <person name="Castellano S."/>
            <person name="Anthouard V."/>
            <person name="Jubin C."/>
            <person name="Castelli V."/>
            <person name="Katinka M."/>
            <person name="Vacherie B."/>
            <person name="Biemont C."/>
            <person name="Skalli Z."/>
            <person name="Cattolico L."/>
            <person name="Poulain J."/>
            <person name="De Berardinis V."/>
            <person name="Cruaud C."/>
            <person name="Duprat S."/>
            <person name="Brottier P."/>
            <person name="Coutanceau J.-P."/>
            <person name="Gouzy J."/>
            <person name="Parra G."/>
            <person name="Lardier G."/>
            <person name="Chapple C."/>
            <person name="McKernan K.J."/>
            <person name="McEwan P."/>
            <person name="Bosak S."/>
            <person name="Kellis M."/>
            <person name="Volff J.-N."/>
            <person name="Guigo R."/>
            <person name="Zody M.C."/>
            <person name="Mesirov J."/>
            <person name="Lindblad-Toh K."/>
            <person name="Birren B."/>
            <person name="Nusbaum C."/>
            <person name="Kahn D."/>
            <person name="Robinson-Rechavi M."/>
            <person name="Laudet V."/>
            <person name="Schachter V."/>
            <person name="Quetier F."/>
            <person name="Saurin W."/>
            <person name="Scarpelli C."/>
            <person name="Wincker P."/>
            <person name="Lander E.S."/>
            <person name="Weissenbach J."/>
            <person name="Roest Crollius H."/>
        </authorList>
    </citation>
    <scope>NUCLEOTIDE SEQUENCE [LARGE SCALE GENOMIC DNA]</scope>
</reference>
<evidence type="ECO:0000256" key="12">
    <source>
        <dbReference type="ARBA" id="ARBA00047723"/>
    </source>
</evidence>
<keyword evidence="5" id="KW-0378">Hydrolase</keyword>
<feature type="binding site" evidence="30">
    <location>
        <position position="175"/>
    </location>
    <ligand>
        <name>Zn(2+)</name>
        <dbReference type="ChEBI" id="CHEBI:29105"/>
        <label>2</label>
    </ligand>
</feature>
<comment type="catalytic activity">
    <reaction evidence="19">
        <text>an N-acyl-L-amino acid + H2O = an L-alpha-amino acid + a carboxylate</text>
        <dbReference type="Rhea" id="RHEA:15565"/>
        <dbReference type="ChEBI" id="CHEBI:15377"/>
        <dbReference type="ChEBI" id="CHEBI:29067"/>
        <dbReference type="ChEBI" id="CHEBI:59869"/>
        <dbReference type="ChEBI" id="CHEBI:59874"/>
        <dbReference type="EC" id="3.5.1.14"/>
    </reaction>
    <physiologicalReaction direction="left-to-right" evidence="19">
        <dbReference type="Rhea" id="RHEA:15566"/>
    </physiologicalReaction>
    <physiologicalReaction direction="right-to-left" evidence="19">
        <dbReference type="Rhea" id="RHEA:15567"/>
    </physiologicalReaction>
</comment>
<feature type="domain" description="Peptidase M20 dimerisation" evidence="31">
    <location>
        <begin position="259"/>
        <end position="401"/>
    </location>
</feature>
<evidence type="ECO:0000256" key="14">
    <source>
        <dbReference type="ARBA" id="ARBA00047874"/>
    </source>
</evidence>
<comment type="catalytic activity">
    <reaction evidence="26">
        <text>N-(5Z,8Z,11Z,14Z-eicosatetraenoyl)-L-serine + H2O = (5Z,8Z,11Z,14Z)-eicosatetraenoate + L-serine</text>
        <dbReference type="Rhea" id="RHEA:64116"/>
        <dbReference type="ChEBI" id="CHEBI:15377"/>
        <dbReference type="ChEBI" id="CHEBI:32395"/>
        <dbReference type="ChEBI" id="CHEBI:33384"/>
        <dbReference type="ChEBI" id="CHEBI:149697"/>
    </reaction>
    <physiologicalReaction direction="left-to-right" evidence="26">
        <dbReference type="Rhea" id="RHEA:64117"/>
    </physiologicalReaction>
    <physiologicalReaction direction="right-to-left" evidence="26">
        <dbReference type="Rhea" id="RHEA:64118"/>
    </physiologicalReaction>
</comment>
<dbReference type="Gene3D" id="1.10.150.900">
    <property type="match status" value="1"/>
</dbReference>
<evidence type="ECO:0000256" key="4">
    <source>
        <dbReference type="ARBA" id="ARBA00022723"/>
    </source>
</evidence>
<dbReference type="GO" id="GO:0008233">
    <property type="term" value="F:peptidase activity"/>
    <property type="evidence" value="ECO:0007669"/>
    <property type="project" value="UniProtKB-KW"/>
</dbReference>
<comment type="catalytic activity">
    <reaction evidence="12">
        <text>N-octadecanoyl-L-phenylalanine + H2O = octadecanoate + L-phenylalanine</text>
        <dbReference type="Rhea" id="RHEA:64128"/>
        <dbReference type="ChEBI" id="CHEBI:15377"/>
        <dbReference type="ChEBI" id="CHEBI:25629"/>
        <dbReference type="ChEBI" id="CHEBI:58095"/>
        <dbReference type="ChEBI" id="CHEBI:149700"/>
    </reaction>
    <physiologicalReaction direction="left-to-right" evidence="12">
        <dbReference type="Rhea" id="RHEA:64129"/>
    </physiologicalReaction>
</comment>
<feature type="active site" evidence="29">
    <location>
        <position position="144"/>
    </location>
</feature>
<comment type="catalytic activity">
    <reaction evidence="15">
        <text>N-hexadecanoyl-L-phenylalanine + H2O = hexadecanoate + L-phenylalanine</text>
        <dbReference type="Rhea" id="RHEA:64124"/>
        <dbReference type="ChEBI" id="CHEBI:7896"/>
        <dbReference type="ChEBI" id="CHEBI:15377"/>
        <dbReference type="ChEBI" id="CHEBI:58095"/>
        <dbReference type="ChEBI" id="CHEBI:149699"/>
    </reaction>
    <physiologicalReaction direction="left-to-right" evidence="15">
        <dbReference type="Rhea" id="RHEA:64125"/>
    </physiologicalReaction>
</comment>
<dbReference type="GO" id="GO:0006508">
    <property type="term" value="P:proteolysis"/>
    <property type="evidence" value="ECO:0007669"/>
    <property type="project" value="UniProtKB-KW"/>
</dbReference>
<keyword evidence="6 30" id="KW-0862">Zinc</keyword>
<evidence type="ECO:0000256" key="10">
    <source>
        <dbReference type="ARBA" id="ARBA00047450"/>
    </source>
</evidence>
<evidence type="ECO:0000256" key="6">
    <source>
        <dbReference type="ARBA" id="ARBA00022833"/>
    </source>
</evidence>
<proteinExistence type="inferred from homology"/>
<evidence type="ECO:0000256" key="25">
    <source>
        <dbReference type="ARBA" id="ARBA00048879"/>
    </source>
</evidence>
<dbReference type="GO" id="GO:0043604">
    <property type="term" value="P:amide biosynthetic process"/>
    <property type="evidence" value="ECO:0007669"/>
    <property type="project" value="TreeGrafter"/>
</dbReference>
<comment type="catalytic activity">
    <reaction evidence="16">
        <text>N-(9Z-octadecenoyl)-L-methionine + H2O = (9Z)-octadecenoate + L-methionine</text>
        <dbReference type="Rhea" id="RHEA:64144"/>
        <dbReference type="ChEBI" id="CHEBI:15377"/>
        <dbReference type="ChEBI" id="CHEBI:30823"/>
        <dbReference type="ChEBI" id="CHEBI:57844"/>
        <dbReference type="ChEBI" id="CHEBI:149732"/>
    </reaction>
    <physiologicalReaction direction="left-to-right" evidence="16">
        <dbReference type="Rhea" id="RHEA:64145"/>
    </physiologicalReaction>
</comment>
<comment type="catalytic activity">
    <reaction evidence="27">
        <text>N-(9Z-octadecenoyl)-L-lysine + H2O = L-lysine + (9Z)-octadecenoate</text>
        <dbReference type="Rhea" id="RHEA:64192"/>
        <dbReference type="ChEBI" id="CHEBI:15377"/>
        <dbReference type="ChEBI" id="CHEBI:30823"/>
        <dbReference type="ChEBI" id="CHEBI:32551"/>
        <dbReference type="ChEBI" id="CHEBI:149731"/>
    </reaction>
    <physiologicalReaction direction="left-to-right" evidence="27">
        <dbReference type="Rhea" id="RHEA:64193"/>
    </physiologicalReaction>
</comment>
<dbReference type="PANTHER" id="PTHR45962:SF1">
    <property type="entry name" value="N-FATTY-ACYL-AMINO ACID SYNTHASE_HYDROLASE PM20D1"/>
    <property type="match status" value="1"/>
</dbReference>
<comment type="catalytic activity">
    <reaction evidence="18">
        <text>N-(5Z,8Z,11Z,14Z)-eicosatetraenoyl-glycine + H2O = (5Z,8Z,11Z,14Z)-eicosatetraenoate + glycine</text>
        <dbReference type="Rhea" id="RHEA:64108"/>
        <dbReference type="ChEBI" id="CHEBI:15377"/>
        <dbReference type="ChEBI" id="CHEBI:32395"/>
        <dbReference type="ChEBI" id="CHEBI:57305"/>
        <dbReference type="ChEBI" id="CHEBI:59002"/>
    </reaction>
    <physiologicalReaction direction="left-to-right" evidence="18">
        <dbReference type="Rhea" id="RHEA:64109"/>
    </physiologicalReaction>
    <physiologicalReaction direction="right-to-left" evidence="18">
        <dbReference type="Rhea" id="RHEA:64110"/>
    </physiologicalReaction>
</comment>
<dbReference type="Ensembl" id="ENSTNIT00000015727.1">
    <property type="protein sequence ID" value="ENSTNIP00000015521.1"/>
    <property type="gene ID" value="ENSTNIG00000012552.1"/>
</dbReference>
<feature type="active site" description="Proton acceptor" evidence="29">
    <location>
        <position position="209"/>
    </location>
</feature>
<comment type="cofactor">
    <cofactor evidence="30">
        <name>Zn(2+)</name>
        <dbReference type="ChEBI" id="CHEBI:29105"/>
    </cofactor>
    <text evidence="30">Binds 2 Zn(2+) ions per subunit.</text>
</comment>
<evidence type="ECO:0000256" key="26">
    <source>
        <dbReference type="ARBA" id="ARBA00049100"/>
    </source>
</evidence>
<comment type="catalytic activity">
    <reaction evidence="10">
        <text>(9Z)-octadecenoate + glycine = N-(9Z-octadecenoyl)glycine + H2O</text>
        <dbReference type="Rhea" id="RHEA:51316"/>
        <dbReference type="ChEBI" id="CHEBI:15377"/>
        <dbReference type="ChEBI" id="CHEBI:30823"/>
        <dbReference type="ChEBI" id="CHEBI:57305"/>
        <dbReference type="ChEBI" id="CHEBI:133992"/>
    </reaction>
    <physiologicalReaction direction="right-to-left" evidence="10">
        <dbReference type="Rhea" id="RHEA:51318"/>
    </physiologicalReaction>
</comment>
<keyword evidence="7" id="KW-0456">Lyase</keyword>
<dbReference type="AlphaFoldDB" id="H3D4T2"/>
<comment type="catalytic activity">
    <reaction evidence="25">
        <text>L-phenylalanine + (9Z)-octadecenoate = N-(9Z-octadecenoyl)-L-phenylalanine + H2O</text>
        <dbReference type="Rhea" id="RHEA:51300"/>
        <dbReference type="ChEBI" id="CHEBI:15377"/>
        <dbReference type="ChEBI" id="CHEBI:30823"/>
        <dbReference type="ChEBI" id="CHEBI:58095"/>
        <dbReference type="ChEBI" id="CHEBI:134020"/>
    </reaction>
    <physiologicalReaction direction="left-to-right" evidence="25">
        <dbReference type="Rhea" id="RHEA:51301"/>
    </physiologicalReaction>
    <physiologicalReaction direction="right-to-left" evidence="25">
        <dbReference type="Rhea" id="RHEA:51302"/>
    </physiologicalReaction>
</comment>
<comment type="catalytic activity">
    <reaction evidence="17">
        <text>N-(9Z-octadecenoyl)-L-asparagine + H2O = L-asparagine + (9Z)-octadecenoate</text>
        <dbReference type="Rhea" id="RHEA:64136"/>
        <dbReference type="ChEBI" id="CHEBI:15377"/>
        <dbReference type="ChEBI" id="CHEBI:30823"/>
        <dbReference type="ChEBI" id="CHEBI:58048"/>
        <dbReference type="ChEBI" id="CHEBI:149730"/>
    </reaction>
    <physiologicalReaction direction="left-to-right" evidence="17">
        <dbReference type="Rhea" id="RHEA:64137"/>
    </physiologicalReaction>
</comment>
<feature type="binding site" evidence="30">
    <location>
        <position position="175"/>
    </location>
    <ligand>
        <name>Zn(2+)</name>
        <dbReference type="ChEBI" id="CHEBI:29105"/>
        <label>1</label>
    </ligand>
</feature>
<comment type="catalytic activity">
    <reaction evidence="24">
        <text>an N-acyl-aromatic L-alpha-amino acid + H2O = an aromatic L-alpha-amino acid + a carboxylate</text>
        <dbReference type="Rhea" id="RHEA:54184"/>
        <dbReference type="ChEBI" id="CHEBI:15377"/>
        <dbReference type="ChEBI" id="CHEBI:29067"/>
        <dbReference type="ChEBI" id="CHEBI:84824"/>
        <dbReference type="ChEBI" id="CHEBI:138093"/>
        <dbReference type="EC" id="3.5.1.114"/>
    </reaction>
    <physiologicalReaction direction="left-to-right" evidence="24">
        <dbReference type="Rhea" id="RHEA:54185"/>
    </physiologicalReaction>
    <physiologicalReaction direction="right-to-left" evidence="24">
        <dbReference type="Rhea" id="RHEA:54186"/>
    </physiologicalReaction>
</comment>
<feature type="binding site" evidence="30">
    <location>
        <position position="142"/>
    </location>
    <ligand>
        <name>Zn(2+)</name>
        <dbReference type="ChEBI" id="CHEBI:29105"/>
        <label>1</label>
    </ligand>
</feature>
<protein>
    <submittedName>
        <fullName evidence="32">Peptidase M20 domain containing 1, tandem duplicate 2</fullName>
    </submittedName>
</protein>
<dbReference type="SUPFAM" id="SSF53187">
    <property type="entry name" value="Zn-dependent exopeptidases"/>
    <property type="match status" value="1"/>
</dbReference>
<dbReference type="Pfam" id="PF07687">
    <property type="entry name" value="M20_dimer"/>
    <property type="match status" value="1"/>
</dbReference>